<evidence type="ECO:0000313" key="5">
    <source>
        <dbReference type="EMBL" id="MBC5721745.1"/>
    </source>
</evidence>
<dbReference type="Pfam" id="PF13187">
    <property type="entry name" value="Fer4_9"/>
    <property type="match status" value="1"/>
</dbReference>
<protein>
    <submittedName>
        <fullName evidence="5">Aldo/keto reductase</fullName>
    </submittedName>
</protein>
<sequence>MERREISGLEPSLLGYGGMRYPLDRETKKIDREKAADLIRRAMEAGINYYDTAWTYHEGESESFLGQALKEYPRESYYLATKLPCWLVDSREKAEELFHTQLERLDRDYVDFYLLHSLSRRTWTKMVELKIPSLLEEYQRQGKIRKLGFSFHDDYEVFEEILRFRHWDFCQIQLNYMDTEHQAGLKGLELARGLGVPVVVMEPVKGGLLAKLPEEVAAPLRVLDPEASDASWALRWVASRPGAAVLLSGMTTMEQLEDNLATLGQFRPLCPEEEAGVDETTLLLKQRVKNGCTGCRYCMPCPAGVDIPESFRIWNSMGMYENQRLTRRSWKGLGEGARPANCVGCGRCEELCPQHISIRRDLVQVTAQVEEFIQK</sequence>
<evidence type="ECO:0000259" key="4">
    <source>
        <dbReference type="PROSITE" id="PS51379"/>
    </source>
</evidence>
<dbReference type="PANTHER" id="PTHR43312:SF2">
    <property type="entry name" value="OXIDOREDUCTASE"/>
    <property type="match status" value="1"/>
</dbReference>
<dbReference type="InterPro" id="IPR053135">
    <property type="entry name" value="AKR2_Oxidoreductase"/>
</dbReference>
<name>A0A8J6M2G4_9FIRM</name>
<dbReference type="InterPro" id="IPR017900">
    <property type="entry name" value="4Fe4S_Fe_S_CS"/>
</dbReference>
<dbReference type="GO" id="GO:0046872">
    <property type="term" value="F:metal ion binding"/>
    <property type="evidence" value="ECO:0007669"/>
    <property type="project" value="UniProtKB-KW"/>
</dbReference>
<dbReference type="InterPro" id="IPR017896">
    <property type="entry name" value="4Fe4S_Fe-S-bd"/>
</dbReference>
<keyword evidence="2" id="KW-0408">Iron</keyword>
<dbReference type="Proteomes" id="UP000628736">
    <property type="component" value="Unassembled WGS sequence"/>
</dbReference>
<evidence type="ECO:0000256" key="2">
    <source>
        <dbReference type="ARBA" id="ARBA00023004"/>
    </source>
</evidence>
<dbReference type="Gene3D" id="3.20.20.100">
    <property type="entry name" value="NADP-dependent oxidoreductase domain"/>
    <property type="match status" value="1"/>
</dbReference>
<reference evidence="5" key="1">
    <citation type="submission" date="2020-08" db="EMBL/GenBank/DDBJ databases">
        <title>Genome public.</title>
        <authorList>
            <person name="Liu C."/>
            <person name="Sun Q."/>
        </authorList>
    </citation>
    <scope>NUCLEOTIDE SEQUENCE</scope>
    <source>
        <strain evidence="5">NSJ-23</strain>
    </source>
</reference>
<accession>A0A8J6M2G4</accession>
<evidence type="ECO:0000256" key="1">
    <source>
        <dbReference type="ARBA" id="ARBA00022723"/>
    </source>
</evidence>
<dbReference type="GO" id="GO:0051536">
    <property type="term" value="F:iron-sulfur cluster binding"/>
    <property type="evidence" value="ECO:0007669"/>
    <property type="project" value="UniProtKB-KW"/>
</dbReference>
<keyword evidence="3" id="KW-0411">Iron-sulfur</keyword>
<dbReference type="EMBL" id="JACOPO010000001">
    <property type="protein sequence ID" value="MBC5721745.1"/>
    <property type="molecule type" value="Genomic_DNA"/>
</dbReference>
<dbReference type="PROSITE" id="PS00198">
    <property type="entry name" value="4FE4S_FER_1"/>
    <property type="match status" value="1"/>
</dbReference>
<organism evidence="5 6">
    <name type="scientific">Flintibacter hominis</name>
    <dbReference type="NCBI Taxonomy" id="2763048"/>
    <lineage>
        <taxon>Bacteria</taxon>
        <taxon>Bacillati</taxon>
        <taxon>Bacillota</taxon>
        <taxon>Clostridia</taxon>
        <taxon>Eubacteriales</taxon>
        <taxon>Flintibacter</taxon>
    </lineage>
</organism>
<feature type="domain" description="4Fe-4S ferredoxin-type" evidence="4">
    <location>
        <begin position="333"/>
        <end position="361"/>
    </location>
</feature>
<dbReference type="CDD" id="cd19096">
    <property type="entry name" value="AKR_Fe-S_oxidoreductase"/>
    <property type="match status" value="1"/>
</dbReference>
<dbReference type="Gene3D" id="3.30.70.20">
    <property type="match status" value="1"/>
</dbReference>
<evidence type="ECO:0000313" key="6">
    <source>
        <dbReference type="Proteomes" id="UP000628736"/>
    </source>
</evidence>
<dbReference type="AlphaFoldDB" id="A0A8J6M2G4"/>
<keyword evidence="1" id="KW-0479">Metal-binding</keyword>
<dbReference type="PANTHER" id="PTHR43312">
    <property type="entry name" value="D-THREO-ALDOSE 1-DEHYDROGENASE"/>
    <property type="match status" value="1"/>
</dbReference>
<dbReference type="SUPFAM" id="SSF46548">
    <property type="entry name" value="alpha-helical ferredoxin"/>
    <property type="match status" value="1"/>
</dbReference>
<proteinExistence type="predicted"/>
<dbReference type="InterPro" id="IPR023210">
    <property type="entry name" value="NADP_OxRdtase_dom"/>
</dbReference>
<dbReference type="Pfam" id="PF00248">
    <property type="entry name" value="Aldo_ket_red"/>
    <property type="match status" value="1"/>
</dbReference>
<comment type="caution">
    <text evidence="5">The sequence shown here is derived from an EMBL/GenBank/DDBJ whole genome shotgun (WGS) entry which is preliminary data.</text>
</comment>
<keyword evidence="6" id="KW-1185">Reference proteome</keyword>
<gene>
    <name evidence="5" type="ORF">H8S11_02780</name>
</gene>
<dbReference type="PROSITE" id="PS51379">
    <property type="entry name" value="4FE4S_FER_2"/>
    <property type="match status" value="1"/>
</dbReference>
<dbReference type="InterPro" id="IPR036812">
    <property type="entry name" value="NAD(P)_OxRdtase_dom_sf"/>
</dbReference>
<dbReference type="RefSeq" id="WP_147572165.1">
    <property type="nucleotide sequence ID" value="NZ_JACOPO010000001.1"/>
</dbReference>
<evidence type="ECO:0000256" key="3">
    <source>
        <dbReference type="ARBA" id="ARBA00023014"/>
    </source>
</evidence>
<dbReference type="SUPFAM" id="SSF51430">
    <property type="entry name" value="NAD(P)-linked oxidoreductase"/>
    <property type="match status" value="1"/>
</dbReference>